<evidence type="ECO:0000313" key="13">
    <source>
        <dbReference type="RefSeq" id="XP_013767951.1"/>
    </source>
</evidence>
<dbReference type="SMART" id="SM00184">
    <property type="entry name" value="RING"/>
    <property type="match status" value="1"/>
</dbReference>
<dbReference type="GO" id="GO:0005737">
    <property type="term" value="C:cytoplasm"/>
    <property type="evidence" value="ECO:0007669"/>
    <property type="project" value="UniProtKB-SubCell"/>
</dbReference>
<dbReference type="InterPro" id="IPR017907">
    <property type="entry name" value="Znf_RING_CS"/>
</dbReference>
<dbReference type="GO" id="GO:0008270">
    <property type="term" value="F:zinc ion binding"/>
    <property type="evidence" value="ECO:0007669"/>
    <property type="project" value="UniProtKB-KW"/>
</dbReference>
<gene>
    <name evidence="13" type="primary">LOC102192908</name>
</gene>
<accession>A0A9Y6JFZ5</accession>
<dbReference type="GO" id="GO:0007219">
    <property type="term" value="P:Notch signaling pathway"/>
    <property type="evidence" value="ECO:0007669"/>
    <property type="project" value="InterPro"/>
</dbReference>
<keyword evidence="12" id="KW-1185">Reference proteome</keyword>
<evidence type="ECO:0000256" key="6">
    <source>
        <dbReference type="ARBA" id="ARBA00022771"/>
    </source>
</evidence>
<evidence type="ECO:0000313" key="12">
    <source>
        <dbReference type="Proteomes" id="UP000695023"/>
    </source>
</evidence>
<dbReference type="RefSeq" id="XP_013767951.1">
    <property type="nucleotide sequence ID" value="XM_013912497.1"/>
</dbReference>
<dbReference type="Pfam" id="PF00097">
    <property type="entry name" value="zf-C3HC4"/>
    <property type="match status" value="1"/>
</dbReference>
<dbReference type="SUPFAM" id="SSF57850">
    <property type="entry name" value="RING/U-box"/>
    <property type="match status" value="1"/>
</dbReference>
<comment type="pathway">
    <text evidence="2 9">Protein modification; protein ubiquitination.</text>
</comment>
<dbReference type="Gene3D" id="3.30.390.130">
    <property type="match status" value="1"/>
</dbReference>
<dbReference type="Proteomes" id="UP000695023">
    <property type="component" value="Unplaced"/>
</dbReference>
<evidence type="ECO:0000256" key="10">
    <source>
        <dbReference type="SAM" id="MobiDB-lite"/>
    </source>
</evidence>
<dbReference type="InterPro" id="IPR039399">
    <property type="entry name" value="Deltex_C_sf"/>
</dbReference>
<dbReference type="InterPro" id="IPR001841">
    <property type="entry name" value="Znf_RING"/>
</dbReference>
<dbReference type="Gene3D" id="3.30.40.10">
    <property type="entry name" value="Zinc/RING finger domain, C3HC4 (zinc finger)"/>
    <property type="match status" value="1"/>
</dbReference>
<reference evidence="13" key="1">
    <citation type="submission" date="2025-08" db="UniProtKB">
        <authorList>
            <consortium name="RefSeq"/>
        </authorList>
    </citation>
    <scope>IDENTIFICATION</scope>
</reference>
<dbReference type="GeneID" id="102192908"/>
<feature type="region of interest" description="Disordered" evidence="10">
    <location>
        <begin position="423"/>
        <end position="454"/>
    </location>
</feature>
<evidence type="ECO:0000256" key="3">
    <source>
        <dbReference type="ARBA" id="ARBA00009413"/>
    </source>
</evidence>
<dbReference type="InterPro" id="IPR039396">
    <property type="entry name" value="Deltex_C"/>
</dbReference>
<dbReference type="CDD" id="cd09633">
    <property type="entry name" value="Deltex_C"/>
    <property type="match status" value="1"/>
</dbReference>
<dbReference type="GO" id="GO:0016567">
    <property type="term" value="P:protein ubiquitination"/>
    <property type="evidence" value="ECO:0007669"/>
    <property type="project" value="UniProtKB-UniRule"/>
</dbReference>
<dbReference type="EC" id="2.3.2.27" evidence="9"/>
<evidence type="ECO:0000256" key="9">
    <source>
        <dbReference type="RuleBase" id="RU367105"/>
    </source>
</evidence>
<dbReference type="AlphaFoldDB" id="A0A9Y6JFZ5"/>
<evidence type="ECO:0000256" key="5">
    <source>
        <dbReference type="ARBA" id="ARBA00022723"/>
    </source>
</evidence>
<evidence type="ECO:0000256" key="1">
    <source>
        <dbReference type="ARBA" id="ARBA00000900"/>
    </source>
</evidence>
<dbReference type="InterPro" id="IPR018957">
    <property type="entry name" value="Znf_C3HC4_RING-type"/>
</dbReference>
<feature type="compositionally biased region" description="Polar residues" evidence="10">
    <location>
        <begin position="150"/>
        <end position="162"/>
    </location>
</feature>
<keyword evidence="4 9" id="KW-0808">Transferase</keyword>
<organism evidence="12 13">
    <name type="scientific">Pundamilia nyererei</name>
    <dbReference type="NCBI Taxonomy" id="303518"/>
    <lineage>
        <taxon>Eukaryota</taxon>
        <taxon>Metazoa</taxon>
        <taxon>Chordata</taxon>
        <taxon>Craniata</taxon>
        <taxon>Vertebrata</taxon>
        <taxon>Euteleostomi</taxon>
        <taxon>Actinopterygii</taxon>
        <taxon>Neopterygii</taxon>
        <taxon>Teleostei</taxon>
        <taxon>Neoteleostei</taxon>
        <taxon>Acanthomorphata</taxon>
        <taxon>Ovalentaria</taxon>
        <taxon>Cichlomorphae</taxon>
        <taxon>Cichliformes</taxon>
        <taxon>Cichlidae</taxon>
        <taxon>African cichlids</taxon>
        <taxon>Pseudocrenilabrinae</taxon>
        <taxon>Haplochromini</taxon>
        <taxon>Pundamilia</taxon>
    </lineage>
</organism>
<evidence type="ECO:0000256" key="2">
    <source>
        <dbReference type="ARBA" id="ARBA00004906"/>
    </source>
</evidence>
<dbReference type="PANTHER" id="PTHR12622">
    <property type="entry name" value="DELTEX-RELATED"/>
    <property type="match status" value="1"/>
</dbReference>
<keyword evidence="9" id="KW-0963">Cytoplasm</keyword>
<comment type="similarity">
    <text evidence="3 9">Belongs to the Deltex family.</text>
</comment>
<dbReference type="PROSITE" id="PS50089">
    <property type="entry name" value="ZF_RING_2"/>
    <property type="match status" value="1"/>
</dbReference>
<dbReference type="InterPro" id="IPR013083">
    <property type="entry name" value="Znf_RING/FYVE/PHD"/>
</dbReference>
<keyword evidence="7 9" id="KW-0862">Zinc</keyword>
<evidence type="ECO:0000259" key="11">
    <source>
        <dbReference type="PROSITE" id="PS50089"/>
    </source>
</evidence>
<dbReference type="GO" id="GO:0061630">
    <property type="term" value="F:ubiquitin protein ligase activity"/>
    <property type="evidence" value="ECO:0007669"/>
    <property type="project" value="UniProtKB-UniRule"/>
</dbReference>
<feature type="region of interest" description="Disordered" evidence="10">
    <location>
        <begin position="86"/>
        <end position="169"/>
    </location>
</feature>
<feature type="compositionally biased region" description="Polar residues" evidence="10">
    <location>
        <begin position="89"/>
        <end position="113"/>
    </location>
</feature>
<evidence type="ECO:0000256" key="4">
    <source>
        <dbReference type="ARBA" id="ARBA00022679"/>
    </source>
</evidence>
<keyword evidence="5 9" id="KW-0479">Metal-binding</keyword>
<dbReference type="Pfam" id="PF18102">
    <property type="entry name" value="DTC"/>
    <property type="match status" value="1"/>
</dbReference>
<name>A0A9Y6JFZ5_9CICH</name>
<protein>
    <recommendedName>
        <fullName evidence="9">E3 ubiquitin-protein ligase</fullName>
        <ecNumber evidence="9">2.3.2.27</ecNumber>
    </recommendedName>
</protein>
<comment type="catalytic activity">
    <reaction evidence="1 9">
        <text>S-ubiquitinyl-[E2 ubiquitin-conjugating enzyme]-L-cysteine + [acceptor protein]-L-lysine = [E2 ubiquitin-conjugating enzyme]-L-cysteine + N(6)-ubiquitinyl-[acceptor protein]-L-lysine.</text>
        <dbReference type="EC" id="2.3.2.27"/>
    </reaction>
</comment>
<dbReference type="PROSITE" id="PS00518">
    <property type="entry name" value="ZF_RING_1"/>
    <property type="match status" value="1"/>
</dbReference>
<feature type="domain" description="RING-type" evidence="11">
    <location>
        <begin position="458"/>
        <end position="497"/>
    </location>
</feature>
<comment type="subcellular location">
    <subcellularLocation>
        <location evidence="9">Cytoplasm</location>
    </subcellularLocation>
</comment>
<evidence type="ECO:0000256" key="8">
    <source>
        <dbReference type="PROSITE-ProRule" id="PRU00175"/>
    </source>
</evidence>
<proteinExistence type="inferred from homology"/>
<dbReference type="InterPro" id="IPR039398">
    <property type="entry name" value="Deltex_fam"/>
</dbReference>
<evidence type="ECO:0000256" key="7">
    <source>
        <dbReference type="ARBA" id="ARBA00022833"/>
    </source>
</evidence>
<sequence length="637" mass="71060">MLQTWFNKCIPNVDCSVKRILKDGRVVINIKPAPAITELQKLSKETLTEKETEKGAGKGKKTTVTITSISLTLPSPELDTQLLTEDDSSVSLPEPQTEQDQQGEQSETGSTAGDQMGASFMPKTKNEHIQPGKESNTGSTTEEDSGTSPMCLQTEQVQVGKQSSRDPAGEEMYTCSVPVGHFWYVNHMYEEEMKLIEKENGVKIRADVKVRFEEDQKHGSPDNAREEFANLVQKSLVESSGSVIPLKFIESDQWGDALKTIQEKENKLLVTLTSETMTVRGPGQSQEAIKKFLNADTHRKRNTDASHQEYERETQESLKIDMTIKDDFPHAGLIIEKTFWKLMTNSYNKQIEKIKAKFNVAFKDSDIDQGKVNVTAFYKKEGNASMESHALRALLCLHQRFVSSQFHGATGFSGTIISQSEGASNEPVLNGQSANRKHNIDPPTDSGKRAGDQSDERCPICLDKFKNKRQLNCKHEFCKDCLKQAEKANGPICPICRVVFGKIVGDQPDGTMSHQILTFPLPGYSDCGTIMISYEIQSGTQTAKHPNPGQHYYGIRRTAYLPNNKEGNEVLRLLKKAFDQRLIFTIGTSRTTGMDGQVTWNDIHHKTSMSGGAESFGYPDPEYLSRVKEELKAKGIE</sequence>
<keyword evidence="6 8" id="KW-0863">Zinc-finger</keyword>